<protein>
    <recommendedName>
        <fullName evidence="3">Polyketide cyclase / dehydrase and lipid transport</fullName>
    </recommendedName>
</protein>
<dbReference type="AlphaFoldDB" id="A0A239WD56"/>
<sequence length="176" mass="20031">MIFAIIGIALAAFIGFGLYKASVLKSIQIVKTVKINSTKQETFDMVKYLSNFPKWSPFLAQDPTQKYEVRGTDGAIGAQYHWEGNKGKDLGYQEIVKIEEPNFIRMKCDIQKPFVAKPTFDYYFTETSNGIEVKQDFKLESGLVDAFFMWLFGAKAEMEKSNQQGLDLLKIAVEKK</sequence>
<evidence type="ECO:0000313" key="1">
    <source>
        <dbReference type="EMBL" id="SNV32129.1"/>
    </source>
</evidence>
<dbReference type="KEGG" id="ctak:4412677_00108"/>
<dbReference type="Gene3D" id="3.30.530.20">
    <property type="match status" value="1"/>
</dbReference>
<reference evidence="1 2" key="1">
    <citation type="submission" date="2017-06" db="EMBL/GenBank/DDBJ databases">
        <authorList>
            <consortium name="Pathogen Informatics"/>
        </authorList>
    </citation>
    <scope>NUCLEOTIDE SEQUENCE [LARGE SCALE GENOMIC DNA]</scope>
    <source>
        <strain evidence="1 2">NCTC13490</strain>
    </source>
</reference>
<gene>
    <name evidence="1" type="ORF">SAMEA4412677_00108</name>
</gene>
<name>A0A239WD56_9FLAO</name>
<accession>A0A239WD56</accession>
<dbReference type="InterPro" id="IPR023393">
    <property type="entry name" value="START-like_dom_sf"/>
</dbReference>
<evidence type="ECO:0008006" key="3">
    <source>
        <dbReference type="Google" id="ProtNLM"/>
    </source>
</evidence>
<evidence type="ECO:0000313" key="2">
    <source>
        <dbReference type="Proteomes" id="UP000215196"/>
    </source>
</evidence>
<proteinExistence type="predicted"/>
<organism evidence="1 2">
    <name type="scientific">Chryseobacterium taklimakanense</name>
    <dbReference type="NCBI Taxonomy" id="536441"/>
    <lineage>
        <taxon>Bacteria</taxon>
        <taxon>Pseudomonadati</taxon>
        <taxon>Bacteroidota</taxon>
        <taxon>Flavobacteriia</taxon>
        <taxon>Flavobacteriales</taxon>
        <taxon>Weeksellaceae</taxon>
        <taxon>Chryseobacterium group</taxon>
        <taxon>Chryseobacterium</taxon>
    </lineage>
</organism>
<dbReference type="SUPFAM" id="SSF55961">
    <property type="entry name" value="Bet v1-like"/>
    <property type="match status" value="1"/>
</dbReference>
<dbReference type="Proteomes" id="UP000215196">
    <property type="component" value="Chromosome 1"/>
</dbReference>
<keyword evidence="2" id="KW-1185">Reference proteome</keyword>
<dbReference type="EMBL" id="LT906465">
    <property type="protein sequence ID" value="SNV32129.1"/>
    <property type="molecule type" value="Genomic_DNA"/>
</dbReference>